<dbReference type="EMBL" id="FNSD01000001">
    <property type="protein sequence ID" value="SEB82804.1"/>
    <property type="molecule type" value="Genomic_DNA"/>
</dbReference>
<dbReference type="NCBIfam" id="TIGR01552">
    <property type="entry name" value="phd_fam"/>
    <property type="match status" value="1"/>
</dbReference>
<dbReference type="InterPro" id="IPR006442">
    <property type="entry name" value="Antitoxin_Phd/YefM"/>
</dbReference>
<dbReference type="Pfam" id="PF02604">
    <property type="entry name" value="PhdYeFM_antitox"/>
    <property type="match status" value="1"/>
</dbReference>
<accession>A0A1H4MJ58</accession>
<dbReference type="InterPro" id="IPR036165">
    <property type="entry name" value="YefM-like_sf"/>
</dbReference>
<comment type="function">
    <text evidence="2">Antitoxin component of a type II toxin-antitoxin (TA) system.</text>
</comment>
<reference evidence="3 4" key="1">
    <citation type="submission" date="2016-10" db="EMBL/GenBank/DDBJ databases">
        <authorList>
            <person name="de Groot N.N."/>
        </authorList>
    </citation>
    <scope>NUCLEOTIDE SEQUENCE [LARGE SCALE GENOMIC DNA]</scope>
    <source>
        <strain evidence="3 4">AB35.6</strain>
    </source>
</reference>
<dbReference type="SUPFAM" id="SSF143120">
    <property type="entry name" value="YefM-like"/>
    <property type="match status" value="1"/>
</dbReference>
<evidence type="ECO:0000313" key="3">
    <source>
        <dbReference type="EMBL" id="SEB82804.1"/>
    </source>
</evidence>
<name>A0A1H4MJ58_9BACT</name>
<proteinExistence type="inferred from homology"/>
<evidence type="ECO:0000313" key="4">
    <source>
        <dbReference type="Proteomes" id="UP000182409"/>
    </source>
</evidence>
<evidence type="ECO:0000256" key="2">
    <source>
        <dbReference type="RuleBase" id="RU362080"/>
    </source>
</evidence>
<protein>
    <recommendedName>
        <fullName evidence="2">Antitoxin</fullName>
    </recommendedName>
</protein>
<dbReference type="Gene3D" id="3.40.1620.10">
    <property type="entry name" value="YefM-like domain"/>
    <property type="match status" value="1"/>
</dbReference>
<gene>
    <name evidence="3" type="ORF">SAMN05443244_1944</name>
</gene>
<dbReference type="AlphaFoldDB" id="A0A1H4MJ58"/>
<dbReference type="RefSeq" id="WP_083350439.1">
    <property type="nucleotide sequence ID" value="NZ_FNSD01000001.1"/>
</dbReference>
<comment type="similarity">
    <text evidence="1 2">Belongs to the phD/YefM antitoxin family.</text>
</comment>
<evidence type="ECO:0000256" key="1">
    <source>
        <dbReference type="ARBA" id="ARBA00009981"/>
    </source>
</evidence>
<sequence length="107" mass="12289">MPSRIKLSEDIQPMTTFRNNSAEMLRQMKKNKRAVVLTVSGRPQAVIQTVEDYERLLDLASEASEEEGLRQALDDLKNGRTRPAEEVFKEIRQRHGFSDKTDSARRA</sequence>
<dbReference type="Proteomes" id="UP000182409">
    <property type="component" value="Unassembled WGS sequence"/>
</dbReference>
<organism evidence="3 4">
    <name type="scientific">Terriglobus roseus</name>
    <dbReference type="NCBI Taxonomy" id="392734"/>
    <lineage>
        <taxon>Bacteria</taxon>
        <taxon>Pseudomonadati</taxon>
        <taxon>Acidobacteriota</taxon>
        <taxon>Terriglobia</taxon>
        <taxon>Terriglobales</taxon>
        <taxon>Acidobacteriaceae</taxon>
        <taxon>Terriglobus</taxon>
    </lineage>
</organism>
<dbReference type="OrthoDB" id="7069202at2"/>